<sequence>MLDLITIISAAGLQQELKTANGDKSLVIHEESEEGSFVESAASHVSAALESFDEAVSQGMSALFGGSSSSSSEEVPVAPKKVD</sequence>
<feature type="region of interest" description="Disordered" evidence="1">
    <location>
        <begin position="63"/>
        <end position="83"/>
    </location>
</feature>
<gene>
    <name evidence="2" type="ORF">SNAT2548_LOCUS5194</name>
</gene>
<dbReference type="EMBL" id="CAJNDS010000330">
    <property type="protein sequence ID" value="CAE7193035.1"/>
    <property type="molecule type" value="Genomic_DNA"/>
</dbReference>
<accession>A0A812IZX7</accession>
<dbReference type="AlphaFoldDB" id="A0A812IZX7"/>
<reference evidence="2" key="1">
    <citation type="submission" date="2021-02" db="EMBL/GenBank/DDBJ databases">
        <authorList>
            <person name="Dougan E. K."/>
            <person name="Rhodes N."/>
            <person name="Thang M."/>
            <person name="Chan C."/>
        </authorList>
    </citation>
    <scope>NUCLEOTIDE SEQUENCE</scope>
</reference>
<evidence type="ECO:0000313" key="2">
    <source>
        <dbReference type="EMBL" id="CAE7193035.1"/>
    </source>
</evidence>
<dbReference type="OrthoDB" id="437939at2759"/>
<proteinExistence type="predicted"/>
<dbReference type="Proteomes" id="UP000604046">
    <property type="component" value="Unassembled WGS sequence"/>
</dbReference>
<protein>
    <submittedName>
        <fullName evidence="2">Uncharacterized protein</fullName>
    </submittedName>
</protein>
<keyword evidence="3" id="KW-1185">Reference proteome</keyword>
<evidence type="ECO:0000313" key="3">
    <source>
        <dbReference type="Proteomes" id="UP000604046"/>
    </source>
</evidence>
<name>A0A812IZX7_9DINO</name>
<organism evidence="2 3">
    <name type="scientific">Symbiodinium natans</name>
    <dbReference type="NCBI Taxonomy" id="878477"/>
    <lineage>
        <taxon>Eukaryota</taxon>
        <taxon>Sar</taxon>
        <taxon>Alveolata</taxon>
        <taxon>Dinophyceae</taxon>
        <taxon>Suessiales</taxon>
        <taxon>Symbiodiniaceae</taxon>
        <taxon>Symbiodinium</taxon>
    </lineage>
</organism>
<comment type="caution">
    <text evidence="2">The sequence shown here is derived from an EMBL/GenBank/DDBJ whole genome shotgun (WGS) entry which is preliminary data.</text>
</comment>
<evidence type="ECO:0000256" key="1">
    <source>
        <dbReference type="SAM" id="MobiDB-lite"/>
    </source>
</evidence>